<dbReference type="PANTHER" id="PTHR11022">
    <property type="entry name" value="PEPTIDOGLYCAN RECOGNITION PROTEIN"/>
    <property type="match status" value="1"/>
</dbReference>
<evidence type="ECO:0000313" key="5">
    <source>
        <dbReference type="EMBL" id="REE97232.1"/>
    </source>
</evidence>
<dbReference type="RefSeq" id="WP_245974311.1">
    <property type="nucleotide sequence ID" value="NZ_QTTT01000001.1"/>
</dbReference>
<name>A0A3D9SMT0_9ACTN</name>
<dbReference type="SMART" id="SM00644">
    <property type="entry name" value="Ami_2"/>
    <property type="match status" value="1"/>
</dbReference>
<dbReference type="SMART" id="SM00701">
    <property type="entry name" value="PGRP"/>
    <property type="match status" value="1"/>
</dbReference>
<evidence type="ECO:0000256" key="2">
    <source>
        <dbReference type="SAM" id="MobiDB-lite"/>
    </source>
</evidence>
<evidence type="ECO:0000256" key="1">
    <source>
        <dbReference type="ARBA" id="ARBA00007553"/>
    </source>
</evidence>
<gene>
    <name evidence="5" type="ORF">DFJ69_2696</name>
</gene>
<dbReference type="CDD" id="cd06583">
    <property type="entry name" value="PGRP"/>
    <property type="match status" value="1"/>
</dbReference>
<dbReference type="PANTHER" id="PTHR11022:SF41">
    <property type="entry name" value="PEPTIDOGLYCAN-RECOGNITION PROTEIN LC-RELATED"/>
    <property type="match status" value="1"/>
</dbReference>
<dbReference type="AlphaFoldDB" id="A0A3D9SMT0"/>
<dbReference type="Pfam" id="PF01510">
    <property type="entry name" value="Amidase_2"/>
    <property type="match status" value="1"/>
</dbReference>
<comment type="similarity">
    <text evidence="1">Belongs to the N-acetylmuramoyl-L-alanine amidase 2 family.</text>
</comment>
<feature type="domain" description="Peptidoglycan recognition protein family" evidence="4">
    <location>
        <begin position="54"/>
        <end position="208"/>
    </location>
</feature>
<feature type="region of interest" description="Disordered" evidence="2">
    <location>
        <begin position="232"/>
        <end position="278"/>
    </location>
</feature>
<dbReference type="InterPro" id="IPR002502">
    <property type="entry name" value="Amidase_domain"/>
</dbReference>
<dbReference type="InterPro" id="IPR006619">
    <property type="entry name" value="PGRP_domain_met/bac"/>
</dbReference>
<dbReference type="GO" id="GO:0009253">
    <property type="term" value="P:peptidoglycan catabolic process"/>
    <property type="evidence" value="ECO:0007669"/>
    <property type="project" value="InterPro"/>
</dbReference>
<dbReference type="InterPro" id="IPR006311">
    <property type="entry name" value="TAT_signal"/>
</dbReference>
<proteinExistence type="inferred from homology"/>
<evidence type="ECO:0000313" key="6">
    <source>
        <dbReference type="Proteomes" id="UP000256661"/>
    </source>
</evidence>
<dbReference type="GO" id="GO:0008270">
    <property type="term" value="F:zinc ion binding"/>
    <property type="evidence" value="ECO:0007669"/>
    <property type="project" value="InterPro"/>
</dbReference>
<protein>
    <submittedName>
        <fullName evidence="5">N-acetylmuramoyl-L-alanine amidase</fullName>
    </submittedName>
</protein>
<comment type="caution">
    <text evidence="5">The sequence shown here is derived from an EMBL/GenBank/DDBJ whole genome shotgun (WGS) entry which is preliminary data.</text>
</comment>
<reference evidence="5 6" key="1">
    <citation type="submission" date="2018-08" db="EMBL/GenBank/DDBJ databases">
        <title>Sequencing the genomes of 1000 actinobacteria strains.</title>
        <authorList>
            <person name="Klenk H.-P."/>
        </authorList>
    </citation>
    <scope>NUCLEOTIDE SEQUENCE [LARGE SCALE GENOMIC DNA]</scope>
    <source>
        <strain evidence="5 6">DSM 43927</strain>
    </source>
</reference>
<dbReference type="SUPFAM" id="SSF55846">
    <property type="entry name" value="N-acetylmuramoyl-L-alanine amidase-like"/>
    <property type="match status" value="1"/>
</dbReference>
<accession>A0A3D9SMT0</accession>
<dbReference type="Proteomes" id="UP000256661">
    <property type="component" value="Unassembled WGS sequence"/>
</dbReference>
<dbReference type="InterPro" id="IPR015510">
    <property type="entry name" value="PGRP"/>
</dbReference>
<dbReference type="EMBL" id="QTTT01000001">
    <property type="protein sequence ID" value="REE97232.1"/>
    <property type="molecule type" value="Genomic_DNA"/>
</dbReference>
<dbReference type="GO" id="GO:0008745">
    <property type="term" value="F:N-acetylmuramoyl-L-alanine amidase activity"/>
    <property type="evidence" value="ECO:0007669"/>
    <property type="project" value="InterPro"/>
</dbReference>
<dbReference type="Gene3D" id="3.40.80.10">
    <property type="entry name" value="Peptidoglycan recognition protein-like"/>
    <property type="match status" value="1"/>
</dbReference>
<keyword evidence="6" id="KW-1185">Reference proteome</keyword>
<organism evidence="5 6">
    <name type="scientific">Thermomonospora umbrina</name>
    <dbReference type="NCBI Taxonomy" id="111806"/>
    <lineage>
        <taxon>Bacteria</taxon>
        <taxon>Bacillati</taxon>
        <taxon>Actinomycetota</taxon>
        <taxon>Actinomycetes</taxon>
        <taxon>Streptosporangiales</taxon>
        <taxon>Thermomonosporaceae</taxon>
        <taxon>Thermomonospora</taxon>
    </lineage>
</organism>
<feature type="domain" description="N-acetylmuramoyl-L-alanine amidase" evidence="3">
    <location>
        <begin position="68"/>
        <end position="214"/>
    </location>
</feature>
<dbReference type="PROSITE" id="PS51318">
    <property type="entry name" value="TAT"/>
    <property type="match status" value="1"/>
</dbReference>
<evidence type="ECO:0000259" key="4">
    <source>
        <dbReference type="SMART" id="SM00701"/>
    </source>
</evidence>
<sequence>MAAYSEDGISRRMLLGGTAGAGMLVALPLGNEVQAMDDGMWADDGLLAHGRDEPRVHPRQAWEARPPRQRAQVVERGPDRIIVHHTATMNSKDYSLNQAYRLSRLIQRFHMQDRGWDDIGEQLTISRGGYVMEGRNRTLSAIKAGRHVIGAQMRGHNGHTIGIENEGTYNDTSVPVQLWAALVDTCVWLCETYGLNPHRAIRGHRDFGDTDCPGEALYERLPELRNEVAGRLKGDDRESIDLNAPKSDPLPSLLPEAPHVGGRSEDLSPAPHGPGTMP</sequence>
<dbReference type="InterPro" id="IPR036505">
    <property type="entry name" value="Amidase/PGRP_sf"/>
</dbReference>
<evidence type="ECO:0000259" key="3">
    <source>
        <dbReference type="SMART" id="SM00644"/>
    </source>
</evidence>